<dbReference type="InterPro" id="IPR036866">
    <property type="entry name" value="RibonucZ/Hydroxyglut_hydro"/>
</dbReference>
<evidence type="ECO:0000313" key="3">
    <source>
        <dbReference type="Proteomes" id="UP000013520"/>
    </source>
</evidence>
<dbReference type="InterPro" id="IPR001279">
    <property type="entry name" value="Metallo-B-lactamas"/>
</dbReference>
<dbReference type="STRING" id="767817.Desgi_3231"/>
<accession>R4KM09</accession>
<gene>
    <name evidence="2" type="ORF">Desgi_3231</name>
</gene>
<dbReference type="Proteomes" id="UP000013520">
    <property type="component" value="Chromosome"/>
</dbReference>
<dbReference type="KEGG" id="dgi:Desgi_3231"/>
<dbReference type="eggNOG" id="COG0491">
    <property type="taxonomic scope" value="Bacteria"/>
</dbReference>
<dbReference type="GO" id="GO:0016787">
    <property type="term" value="F:hydrolase activity"/>
    <property type="evidence" value="ECO:0007669"/>
    <property type="project" value="UniProtKB-KW"/>
</dbReference>
<dbReference type="RefSeq" id="WP_006524116.1">
    <property type="nucleotide sequence ID" value="NC_021184.1"/>
</dbReference>
<dbReference type="SMART" id="SM00849">
    <property type="entry name" value="Lactamase_B"/>
    <property type="match status" value="1"/>
</dbReference>
<keyword evidence="2" id="KW-0378">Hydrolase</keyword>
<organism evidence="2 3">
    <name type="scientific">Desulfoscipio gibsoniae DSM 7213</name>
    <dbReference type="NCBI Taxonomy" id="767817"/>
    <lineage>
        <taxon>Bacteria</taxon>
        <taxon>Bacillati</taxon>
        <taxon>Bacillota</taxon>
        <taxon>Clostridia</taxon>
        <taxon>Eubacteriales</taxon>
        <taxon>Desulfallaceae</taxon>
        <taxon>Desulfoscipio</taxon>
    </lineage>
</organism>
<reference evidence="2 3" key="1">
    <citation type="submission" date="2012-01" db="EMBL/GenBank/DDBJ databases">
        <title>Complete sequence of Desulfotomaculum gibsoniae DSM 7213.</title>
        <authorList>
            <consortium name="US DOE Joint Genome Institute"/>
            <person name="Lucas S."/>
            <person name="Han J."/>
            <person name="Lapidus A."/>
            <person name="Cheng J.-F."/>
            <person name="Goodwin L."/>
            <person name="Pitluck S."/>
            <person name="Peters L."/>
            <person name="Ovchinnikova G."/>
            <person name="Teshima H."/>
            <person name="Detter J.C."/>
            <person name="Han C."/>
            <person name="Tapia R."/>
            <person name="Land M."/>
            <person name="Hauser L."/>
            <person name="Kyrpides N."/>
            <person name="Ivanova N."/>
            <person name="Pagani I."/>
            <person name="Parshina S."/>
            <person name="Plugge C."/>
            <person name="Muyzer G."/>
            <person name="Kuever J."/>
            <person name="Ivanova A."/>
            <person name="Nazina T."/>
            <person name="Klenk H.-P."/>
            <person name="Brambilla E."/>
            <person name="Spring S."/>
            <person name="Stams A.F."/>
            <person name="Woyke T."/>
        </authorList>
    </citation>
    <scope>NUCLEOTIDE SEQUENCE [LARGE SCALE GENOMIC DNA]</scope>
    <source>
        <strain evidence="2 3">DSM 7213</strain>
    </source>
</reference>
<dbReference type="EMBL" id="CP003273">
    <property type="protein sequence ID" value="AGL02582.1"/>
    <property type="molecule type" value="Genomic_DNA"/>
</dbReference>
<dbReference type="SUPFAM" id="SSF56281">
    <property type="entry name" value="Metallo-hydrolase/oxidoreductase"/>
    <property type="match status" value="1"/>
</dbReference>
<dbReference type="Pfam" id="PF00753">
    <property type="entry name" value="Lactamase_B"/>
    <property type="match status" value="1"/>
</dbReference>
<dbReference type="AlphaFoldDB" id="R4KM09"/>
<sequence length="309" mass="34881">MIPKNNMITTYPRRITERVYLVGNHFFRSYLVRGESCALIEAGVTWSVPQIIKQLEELEIAPEELQYLIISHAHFDHVCGIPGLKKAFPNLQILASEAAAKVLLKAKVVTGFFSEDIALAENLRRKGHITQTVPTPETPETINVDMVVTEGEQLDLGKGSIMYFSLLPGHSPCNTAAYLPLEQVLFASDCGGYPINVDTIFPMYFAGYEDYVTSLQKLRNIDVSVLAVPHELLLVGSRNISWFFCQSLESTVDLHESILKDYKIGWRQDEISQRLFQRFYRGGLANYSMANIKVCTDLLVRRTIEAVNF</sequence>
<evidence type="ECO:0000259" key="1">
    <source>
        <dbReference type="SMART" id="SM00849"/>
    </source>
</evidence>
<evidence type="ECO:0000313" key="2">
    <source>
        <dbReference type="EMBL" id="AGL02582.1"/>
    </source>
</evidence>
<dbReference type="OrthoDB" id="9802248at2"/>
<dbReference type="PANTHER" id="PTHR42951">
    <property type="entry name" value="METALLO-BETA-LACTAMASE DOMAIN-CONTAINING"/>
    <property type="match status" value="1"/>
</dbReference>
<protein>
    <submittedName>
        <fullName evidence="2">Zn-dependent hydrolase, glyoxylase</fullName>
    </submittedName>
</protein>
<proteinExistence type="predicted"/>
<dbReference type="Gene3D" id="3.60.15.10">
    <property type="entry name" value="Ribonuclease Z/Hydroxyacylglutathione hydrolase-like"/>
    <property type="match status" value="1"/>
</dbReference>
<name>R4KM09_9FIRM</name>
<feature type="domain" description="Metallo-beta-lactamase" evidence="1">
    <location>
        <begin position="26"/>
        <end position="230"/>
    </location>
</feature>
<dbReference type="InterPro" id="IPR050855">
    <property type="entry name" value="NDM-1-like"/>
</dbReference>
<keyword evidence="3" id="KW-1185">Reference proteome</keyword>
<dbReference type="HOGENOM" id="CLU_082362_0_0_9"/>